<organism evidence="5 6">
    <name type="scientific">Candidatus Rhodoluna planktonica</name>
    <dbReference type="NCBI Taxonomy" id="535712"/>
    <lineage>
        <taxon>Bacteria</taxon>
        <taxon>Bacillati</taxon>
        <taxon>Actinomycetota</taxon>
        <taxon>Actinomycetes</taxon>
        <taxon>Micrococcales</taxon>
        <taxon>Microbacteriaceae</taxon>
        <taxon>Luna cluster</taxon>
        <taxon>Luna-1 subcluster</taxon>
        <taxon>Rhodoluna</taxon>
    </lineage>
</organism>
<dbReference type="PROSITE" id="PS00143">
    <property type="entry name" value="INSULINASE"/>
    <property type="match status" value="1"/>
</dbReference>
<feature type="domain" description="Peptidase M16 N-terminal" evidence="3">
    <location>
        <begin position="33"/>
        <end position="180"/>
    </location>
</feature>
<dbReference type="InterPro" id="IPR001431">
    <property type="entry name" value="Pept_M16_Zn_BS"/>
</dbReference>
<accession>A0A1D9DZP0</accession>
<dbReference type="KEGG" id="rpla:A4Z71_04575"/>
<evidence type="ECO:0000259" key="4">
    <source>
        <dbReference type="Pfam" id="PF05193"/>
    </source>
</evidence>
<dbReference type="InterPro" id="IPR011765">
    <property type="entry name" value="Pept_M16_N"/>
</dbReference>
<feature type="domain" description="Peptidase M16 C-terminal" evidence="4">
    <location>
        <begin position="187"/>
        <end position="366"/>
    </location>
</feature>
<dbReference type="OrthoDB" id="9811314at2"/>
<keyword evidence="6" id="KW-1185">Reference proteome</keyword>
<dbReference type="PANTHER" id="PTHR11851:SF49">
    <property type="entry name" value="MITOCHONDRIAL-PROCESSING PEPTIDASE SUBUNIT ALPHA"/>
    <property type="match status" value="1"/>
</dbReference>
<dbReference type="SUPFAM" id="SSF63411">
    <property type="entry name" value="LuxS/MPP-like metallohydrolase"/>
    <property type="match status" value="2"/>
</dbReference>
<dbReference type="InterPro" id="IPR050361">
    <property type="entry name" value="MPP/UQCRC_Complex"/>
</dbReference>
<dbReference type="AlphaFoldDB" id="A0A1D9DZP0"/>
<dbReference type="Proteomes" id="UP000243784">
    <property type="component" value="Chromosome"/>
</dbReference>
<reference evidence="5 6" key="1">
    <citation type="journal article" date="2016" name="Biochim. Biophys. Acta">
        <title>Photochemical characterization of actinorhodopsin and its functional existence in the natural host.</title>
        <authorList>
            <person name="Nakamura S."/>
            <person name="Kikukawa T."/>
            <person name="Tamogami J."/>
            <person name="Kamiya M."/>
            <person name="Aizawa T."/>
            <person name="Hahn M.W."/>
            <person name="Ihara K."/>
            <person name="Kamo N."/>
            <person name="Demura M."/>
        </authorList>
    </citation>
    <scope>NUCLEOTIDE SEQUENCE [LARGE SCALE GENOMIC DNA]</scope>
    <source>
        <strain evidence="5 6">MWH-Dar1</strain>
    </source>
</reference>
<dbReference type="PANTHER" id="PTHR11851">
    <property type="entry name" value="METALLOPROTEASE"/>
    <property type="match status" value="1"/>
</dbReference>
<dbReference type="STRING" id="535712.A4Z71_04575"/>
<keyword evidence="5" id="KW-0645">Protease</keyword>
<keyword evidence="5" id="KW-0378">Hydrolase</keyword>
<dbReference type="EMBL" id="CP015208">
    <property type="protein sequence ID" value="AOY56240.1"/>
    <property type="molecule type" value="Genomic_DNA"/>
</dbReference>
<evidence type="ECO:0000256" key="1">
    <source>
        <dbReference type="ARBA" id="ARBA00007261"/>
    </source>
</evidence>
<dbReference type="GO" id="GO:0006508">
    <property type="term" value="P:proteolysis"/>
    <property type="evidence" value="ECO:0007669"/>
    <property type="project" value="UniProtKB-KW"/>
</dbReference>
<dbReference type="RefSeq" id="WP_070954748.1">
    <property type="nucleotide sequence ID" value="NZ_CP015208.1"/>
</dbReference>
<dbReference type="Pfam" id="PF05193">
    <property type="entry name" value="Peptidase_M16_C"/>
    <property type="match status" value="1"/>
</dbReference>
<dbReference type="InterPro" id="IPR007863">
    <property type="entry name" value="Peptidase_M16_C"/>
</dbReference>
<sequence length="444" mass="47878">MAEILFPLDQADLTFTASGGSSIRRTILPSGVRVLSEQMPGAQSASISFSVAVGSRDETNGHFGSTHFLEHLLFKGTTRRSALDIAVAFDSVGGSSNAATGKEHTSYYARVQDSALPLAVDVIGDMLTSSVIDPKEFENERTVILEELAMNDDDPTDVVHEAFAEAVLGTHELGRPIGGTEATINAVTREAVWEHYQANYRPQDLVVAAAGGVEHGSLIALVEKALLDAGWDLDASAAPVSRRNLAPAQIERGTDLKVIKRPLQQANILLGCQGLIAEDSRRFAMGILNTVLGGGMSSRLFQEIREKRGLAYSVYSFNQGYSDGAYFGLYAGCSPSKAQEVTKLMLGELESIAANGITEHELELAKGNISGGMALKYESTQARMNRLLSAEIINGEFYDLDDSLHHINSVTLEQVQSLAADLIRRDRSLVAVGDVSEKLFQQFI</sequence>
<dbReference type="Pfam" id="PF00675">
    <property type="entry name" value="Peptidase_M16"/>
    <property type="match status" value="1"/>
</dbReference>
<name>A0A1D9DZP0_9MICO</name>
<dbReference type="Gene3D" id="3.30.830.10">
    <property type="entry name" value="Metalloenzyme, LuxS/M16 peptidase-like"/>
    <property type="match status" value="2"/>
</dbReference>
<evidence type="ECO:0000259" key="3">
    <source>
        <dbReference type="Pfam" id="PF00675"/>
    </source>
</evidence>
<evidence type="ECO:0000313" key="6">
    <source>
        <dbReference type="Proteomes" id="UP000243784"/>
    </source>
</evidence>
<dbReference type="InterPro" id="IPR011249">
    <property type="entry name" value="Metalloenz_LuxS/M16"/>
</dbReference>
<comment type="similarity">
    <text evidence="1 2">Belongs to the peptidase M16 family.</text>
</comment>
<evidence type="ECO:0000256" key="2">
    <source>
        <dbReference type="RuleBase" id="RU004447"/>
    </source>
</evidence>
<dbReference type="GO" id="GO:0004222">
    <property type="term" value="F:metalloendopeptidase activity"/>
    <property type="evidence" value="ECO:0007669"/>
    <property type="project" value="InterPro"/>
</dbReference>
<gene>
    <name evidence="5" type="ORF">A4Z71_04575</name>
</gene>
<dbReference type="GO" id="GO:0046872">
    <property type="term" value="F:metal ion binding"/>
    <property type="evidence" value="ECO:0007669"/>
    <property type="project" value="InterPro"/>
</dbReference>
<protein>
    <submittedName>
        <fullName evidence="5">Zinc protease</fullName>
    </submittedName>
</protein>
<proteinExistence type="inferred from homology"/>
<evidence type="ECO:0000313" key="5">
    <source>
        <dbReference type="EMBL" id="AOY56240.1"/>
    </source>
</evidence>